<evidence type="ECO:0000313" key="1">
    <source>
        <dbReference type="EMBL" id="CRK94925.1"/>
    </source>
</evidence>
<dbReference type="EMBL" id="CVRI01000040">
    <property type="protein sequence ID" value="CRK94925.1"/>
    <property type="molecule type" value="Genomic_DNA"/>
</dbReference>
<keyword evidence="2" id="KW-1185">Reference proteome</keyword>
<accession>A0A1J1I3Q5</accession>
<proteinExistence type="predicted"/>
<protein>
    <submittedName>
        <fullName evidence="1">CLUMA_CG008416, isoform A</fullName>
    </submittedName>
</protein>
<evidence type="ECO:0000313" key="2">
    <source>
        <dbReference type="Proteomes" id="UP000183832"/>
    </source>
</evidence>
<dbReference type="Proteomes" id="UP000183832">
    <property type="component" value="Unassembled WGS sequence"/>
</dbReference>
<gene>
    <name evidence="1" type="ORF">CLUMA_CG008416</name>
</gene>
<reference evidence="1 2" key="1">
    <citation type="submission" date="2015-04" db="EMBL/GenBank/DDBJ databases">
        <authorList>
            <person name="Syromyatnikov M.Y."/>
            <person name="Popov V.N."/>
        </authorList>
    </citation>
    <scope>NUCLEOTIDE SEQUENCE [LARGE SCALE GENOMIC DNA]</scope>
</reference>
<dbReference type="AlphaFoldDB" id="A0A1J1I3Q5"/>
<sequence length="68" mass="7468">MLLPSSIRPSAKIAKSLSALGFDSPPPGASDCASTHERIFIEGNSEGYKKRLLMKQLTEVNSKKSFYH</sequence>
<organism evidence="1 2">
    <name type="scientific">Clunio marinus</name>
    <dbReference type="NCBI Taxonomy" id="568069"/>
    <lineage>
        <taxon>Eukaryota</taxon>
        <taxon>Metazoa</taxon>
        <taxon>Ecdysozoa</taxon>
        <taxon>Arthropoda</taxon>
        <taxon>Hexapoda</taxon>
        <taxon>Insecta</taxon>
        <taxon>Pterygota</taxon>
        <taxon>Neoptera</taxon>
        <taxon>Endopterygota</taxon>
        <taxon>Diptera</taxon>
        <taxon>Nematocera</taxon>
        <taxon>Chironomoidea</taxon>
        <taxon>Chironomidae</taxon>
        <taxon>Clunio</taxon>
    </lineage>
</organism>
<name>A0A1J1I3Q5_9DIPT</name>